<dbReference type="Pfam" id="PF13692">
    <property type="entry name" value="Glyco_trans_1_4"/>
    <property type="match status" value="1"/>
</dbReference>
<comment type="caution">
    <text evidence="3">The sequence shown here is derived from an EMBL/GenBank/DDBJ whole genome shotgun (WGS) entry which is preliminary data.</text>
</comment>
<reference evidence="4" key="1">
    <citation type="journal article" date="2019" name="Int. J. Syst. Evol. Microbiol.">
        <title>The Global Catalogue of Microorganisms (GCM) 10K type strain sequencing project: providing services to taxonomists for standard genome sequencing and annotation.</title>
        <authorList>
            <consortium name="The Broad Institute Genomics Platform"/>
            <consortium name="The Broad Institute Genome Sequencing Center for Infectious Disease"/>
            <person name="Wu L."/>
            <person name="Ma J."/>
        </authorList>
    </citation>
    <scope>NUCLEOTIDE SEQUENCE [LARGE SCALE GENOMIC DNA]</scope>
    <source>
        <strain evidence="4">JCM 17125</strain>
    </source>
</reference>
<evidence type="ECO:0000256" key="1">
    <source>
        <dbReference type="ARBA" id="ARBA00021292"/>
    </source>
</evidence>
<dbReference type="CDD" id="cd03801">
    <property type="entry name" value="GT4_PimA-like"/>
    <property type="match status" value="1"/>
</dbReference>
<dbReference type="RefSeq" id="WP_344940688.1">
    <property type="nucleotide sequence ID" value="NZ_BAABDC010000001.1"/>
</dbReference>
<feature type="compositionally biased region" description="Low complexity" evidence="2">
    <location>
        <begin position="719"/>
        <end position="735"/>
    </location>
</feature>
<dbReference type="InterPro" id="IPR004155">
    <property type="entry name" value="PBS_lyase_HEAT"/>
</dbReference>
<dbReference type="SUPFAM" id="SSF53756">
    <property type="entry name" value="UDP-Glycosyltransferase/glycogen phosphorylase"/>
    <property type="match status" value="1"/>
</dbReference>
<dbReference type="EMBL" id="BAABDC010000001">
    <property type="protein sequence ID" value="GAA3691115.1"/>
    <property type="molecule type" value="Genomic_DNA"/>
</dbReference>
<dbReference type="PANTHER" id="PTHR45947">
    <property type="entry name" value="SULFOQUINOVOSYL TRANSFERASE SQD2"/>
    <property type="match status" value="1"/>
</dbReference>
<dbReference type="SUPFAM" id="SSF48371">
    <property type="entry name" value="ARM repeat"/>
    <property type="match status" value="1"/>
</dbReference>
<keyword evidence="4" id="KW-1185">Reference proteome</keyword>
<dbReference type="SMART" id="SM00567">
    <property type="entry name" value="EZ_HEAT"/>
    <property type="match status" value="3"/>
</dbReference>
<dbReference type="Proteomes" id="UP001501468">
    <property type="component" value="Unassembled WGS sequence"/>
</dbReference>
<dbReference type="InterPro" id="IPR016024">
    <property type="entry name" value="ARM-type_fold"/>
</dbReference>
<dbReference type="Gene3D" id="1.25.10.10">
    <property type="entry name" value="Leucine-rich Repeat Variant"/>
    <property type="match status" value="1"/>
</dbReference>
<dbReference type="InterPro" id="IPR011989">
    <property type="entry name" value="ARM-like"/>
</dbReference>
<dbReference type="Gene3D" id="3.40.50.2000">
    <property type="entry name" value="Glycogen Phosphorylase B"/>
    <property type="match status" value="2"/>
</dbReference>
<gene>
    <name evidence="3" type="ORF">GCM10022399_03700</name>
</gene>
<accession>A0ABP7CM80</accession>
<organism evidence="3 4">
    <name type="scientific">Terrabacter ginsenosidimutans</name>
    <dbReference type="NCBI Taxonomy" id="490575"/>
    <lineage>
        <taxon>Bacteria</taxon>
        <taxon>Bacillati</taxon>
        <taxon>Actinomycetota</taxon>
        <taxon>Actinomycetes</taxon>
        <taxon>Micrococcales</taxon>
        <taxon>Intrasporangiaceae</taxon>
        <taxon>Terrabacter</taxon>
    </lineage>
</organism>
<dbReference type="InterPro" id="IPR050194">
    <property type="entry name" value="Glycosyltransferase_grp1"/>
</dbReference>
<evidence type="ECO:0000313" key="4">
    <source>
        <dbReference type="Proteomes" id="UP001501468"/>
    </source>
</evidence>
<dbReference type="Pfam" id="PF13646">
    <property type="entry name" value="HEAT_2"/>
    <property type="match status" value="1"/>
</dbReference>
<name>A0ABP7CM80_9MICO</name>
<protein>
    <recommendedName>
        <fullName evidence="1">D-inositol 3-phosphate glycosyltransferase</fullName>
    </recommendedName>
</protein>
<sequence length="744" mass="77426">MDVGPALAAVRAAPTLLEAMREARVLATVTVGDPGGDTLSVLRSAARTSDPLTAIAAVHALGASGHPSAGRVLAELLAGDRRHVAQHAVDALRHAPLVHSALPVLVRRCQDGGFTGMLAQHTLEQWAKDEPEAVRAPLVGALSTSVETAVRARLVETLGLVAGGASTQALLDLAGDDHEALPVRAAALAALGDGPAADRGAEPLLVALTRSVGPLAQTARLALHDLCPAPTVSTPGGLTVAQVFLHSDIDGRLHHSGQGDTGGIATLLVHLGDALLRQQPHIGRVITISGGSPDPAQFPLVRHRSPDWPMPASELLTAGHHYARVPLTGASTGISRGWPARVSARRGIRRVLRAAGHVDAIHLRMADVGSMAAAEVAVDLGIPVVLTLAPDPQALIDARDTAGTLTRSGFGEADLVEHLWFRDRLLLDLTERADHLVLFPRPQVERDLRRYLALDLSTHPERATVVGEGVDVSAIDRTVREVRDESGRGLATSAALRAVDDLLATLPADRRSLPVAVSVGRLNAVKGMATLVRAWADDADLHDRCNLLLVGGDLEHPTDEEAAELARIDAVVPRHEAARRGLLLAGHRPNATTIAWLAALQQRRAGTGAPPGIYVSASLKEEFGIAILEAMAVGLVVVAPAGGGPATYVADGETGILTDTSTPYAVAAATHAALDLAVAPGADARAREAQHMVRTRFGIDTMAVSLAEVYQRIAAPRRPGSTGTSGSSSTTEGPTQPDVMEGAS</sequence>
<proteinExistence type="predicted"/>
<feature type="region of interest" description="Disordered" evidence="2">
    <location>
        <begin position="715"/>
        <end position="744"/>
    </location>
</feature>
<evidence type="ECO:0000256" key="2">
    <source>
        <dbReference type="SAM" id="MobiDB-lite"/>
    </source>
</evidence>
<dbReference type="PANTHER" id="PTHR45947:SF3">
    <property type="entry name" value="SULFOQUINOVOSYL TRANSFERASE SQD2"/>
    <property type="match status" value="1"/>
</dbReference>
<evidence type="ECO:0000313" key="3">
    <source>
        <dbReference type="EMBL" id="GAA3691115.1"/>
    </source>
</evidence>